<dbReference type="Proteomes" id="UP000192330">
    <property type="component" value="Unassembled WGS sequence"/>
</dbReference>
<name>A0A1W2DY63_9RHOB</name>
<dbReference type="EMBL" id="FWYD01000019">
    <property type="protein sequence ID" value="SMD02444.1"/>
    <property type="molecule type" value="Genomic_DNA"/>
</dbReference>
<evidence type="ECO:0000256" key="1">
    <source>
        <dbReference type="SAM" id="MobiDB-lite"/>
    </source>
</evidence>
<dbReference type="AlphaFoldDB" id="A0A1W2DY63"/>
<gene>
    <name evidence="2" type="ORF">SAMN06295998_11962</name>
</gene>
<dbReference type="STRING" id="1387277.SAMN06295998_11962"/>
<sequence>MLESTIGYATRKAAPMSLVPTSVRAVWKSAELLIAFHKNKNKQRRDTPYFWRPKDAFARLLTKPEDQEAVVVLRGEGDTEDVQIKMHSDKIVIRRDRALGWSGVILDDDQIRIVVDNVLIRVDPDGGVVVERDAEKTHLEGSGEIYRFTPDMKINVSADGSRLSRETEDSLDGFTPDGMVSRRK</sequence>
<proteinExistence type="predicted"/>
<reference evidence="2 3" key="1">
    <citation type="submission" date="2017-04" db="EMBL/GenBank/DDBJ databases">
        <authorList>
            <person name="Afonso C.L."/>
            <person name="Miller P.J."/>
            <person name="Scott M.A."/>
            <person name="Spackman E."/>
            <person name="Goraichik I."/>
            <person name="Dimitrov K.M."/>
            <person name="Suarez D.L."/>
            <person name="Swayne D.E."/>
        </authorList>
    </citation>
    <scope>NUCLEOTIDE SEQUENCE [LARGE SCALE GENOMIC DNA]</scope>
    <source>
        <strain evidence="2 3">CGMCC 1.12644</strain>
    </source>
</reference>
<feature type="region of interest" description="Disordered" evidence="1">
    <location>
        <begin position="159"/>
        <end position="184"/>
    </location>
</feature>
<organism evidence="2 3">
    <name type="scientific">Primorskyibacter flagellatus</name>
    <dbReference type="NCBI Taxonomy" id="1387277"/>
    <lineage>
        <taxon>Bacteria</taxon>
        <taxon>Pseudomonadati</taxon>
        <taxon>Pseudomonadota</taxon>
        <taxon>Alphaproteobacteria</taxon>
        <taxon>Rhodobacterales</taxon>
        <taxon>Roseobacteraceae</taxon>
        <taxon>Primorskyibacter</taxon>
    </lineage>
</organism>
<evidence type="ECO:0000313" key="2">
    <source>
        <dbReference type="EMBL" id="SMD02444.1"/>
    </source>
</evidence>
<protein>
    <submittedName>
        <fullName evidence="2">Uncharacterized protein</fullName>
    </submittedName>
</protein>
<evidence type="ECO:0000313" key="3">
    <source>
        <dbReference type="Proteomes" id="UP000192330"/>
    </source>
</evidence>
<accession>A0A1W2DY63</accession>
<keyword evidence="3" id="KW-1185">Reference proteome</keyword>